<gene>
    <name evidence="1" type="ORF">SDC9_162582</name>
</gene>
<reference evidence="1" key="1">
    <citation type="submission" date="2019-08" db="EMBL/GenBank/DDBJ databases">
        <authorList>
            <person name="Kucharzyk K."/>
            <person name="Murdoch R.W."/>
            <person name="Higgins S."/>
            <person name="Loffler F."/>
        </authorList>
    </citation>
    <scope>NUCLEOTIDE SEQUENCE</scope>
</reference>
<comment type="caution">
    <text evidence="1">The sequence shown here is derived from an EMBL/GenBank/DDBJ whole genome shotgun (WGS) entry which is preliminary data.</text>
</comment>
<sequence>MLAEVLAHKYHGRGTAAIEIIRKLAAIEIKELRESVHRHADAVFGLPPIHRDRDPITRLYHAETTARIGAAQVSALGCQIALITV</sequence>
<dbReference type="EMBL" id="VSSQ01061972">
    <property type="protein sequence ID" value="MPN15252.1"/>
    <property type="molecule type" value="Genomic_DNA"/>
</dbReference>
<proteinExistence type="predicted"/>
<evidence type="ECO:0000313" key="1">
    <source>
        <dbReference type="EMBL" id="MPN15252.1"/>
    </source>
</evidence>
<dbReference type="AlphaFoldDB" id="A0A645FNU3"/>
<accession>A0A645FNU3</accession>
<organism evidence="1">
    <name type="scientific">bioreactor metagenome</name>
    <dbReference type="NCBI Taxonomy" id="1076179"/>
    <lineage>
        <taxon>unclassified sequences</taxon>
        <taxon>metagenomes</taxon>
        <taxon>ecological metagenomes</taxon>
    </lineage>
</organism>
<protein>
    <submittedName>
        <fullName evidence="1">Uncharacterized protein</fullName>
    </submittedName>
</protein>
<name>A0A645FNU3_9ZZZZ</name>